<evidence type="ECO:0000256" key="1">
    <source>
        <dbReference type="SAM" id="Phobius"/>
    </source>
</evidence>
<keyword evidence="3" id="KW-1185">Reference proteome</keyword>
<keyword evidence="1" id="KW-0812">Transmembrane</keyword>
<evidence type="ECO:0000313" key="2">
    <source>
        <dbReference type="EMBL" id="MBB3933656.1"/>
    </source>
</evidence>
<gene>
    <name evidence="2" type="ORF">GGR25_004729</name>
</gene>
<feature type="transmembrane region" description="Helical" evidence="1">
    <location>
        <begin position="31"/>
        <end position="49"/>
    </location>
</feature>
<keyword evidence="1" id="KW-1133">Transmembrane helix</keyword>
<reference evidence="2 3" key="1">
    <citation type="submission" date="2020-08" db="EMBL/GenBank/DDBJ databases">
        <title>Genomic Encyclopedia of Type Strains, Phase IV (KMG-IV): sequencing the most valuable type-strain genomes for metagenomic binning, comparative biology and taxonomic classification.</title>
        <authorList>
            <person name="Goeker M."/>
        </authorList>
    </citation>
    <scope>NUCLEOTIDE SEQUENCE [LARGE SCALE GENOMIC DNA]</scope>
    <source>
        <strain evidence="2 3">DSM 25966</strain>
    </source>
</reference>
<accession>A0A840AZN4</accession>
<keyword evidence="1" id="KW-0472">Membrane</keyword>
<name>A0A840AZN4_9HYPH</name>
<dbReference type="Proteomes" id="UP000553963">
    <property type="component" value="Unassembled WGS sequence"/>
</dbReference>
<proteinExistence type="predicted"/>
<evidence type="ECO:0000313" key="3">
    <source>
        <dbReference type="Proteomes" id="UP000553963"/>
    </source>
</evidence>
<sequence>MIAPHAPQSRGNNDVPRRFAAIRKVWRELRFDLMLVAGCIALGLLFRHLA</sequence>
<comment type="caution">
    <text evidence="2">The sequence shown here is derived from an EMBL/GenBank/DDBJ whole genome shotgun (WGS) entry which is preliminary data.</text>
</comment>
<protein>
    <submittedName>
        <fullName evidence="2">Uncharacterized protein</fullName>
    </submittedName>
</protein>
<dbReference type="EMBL" id="JACIDS010000006">
    <property type="protein sequence ID" value="MBB3933656.1"/>
    <property type="molecule type" value="Genomic_DNA"/>
</dbReference>
<organism evidence="2 3">
    <name type="scientific">Kaistia hirudinis</name>
    <dbReference type="NCBI Taxonomy" id="1293440"/>
    <lineage>
        <taxon>Bacteria</taxon>
        <taxon>Pseudomonadati</taxon>
        <taxon>Pseudomonadota</taxon>
        <taxon>Alphaproteobacteria</taxon>
        <taxon>Hyphomicrobiales</taxon>
        <taxon>Kaistiaceae</taxon>
        <taxon>Kaistia</taxon>
    </lineage>
</organism>
<dbReference type="RefSeq" id="WP_183401290.1">
    <property type="nucleotide sequence ID" value="NZ_JACIDS010000006.1"/>
</dbReference>
<dbReference type="AlphaFoldDB" id="A0A840AZN4"/>